<proteinExistence type="predicted"/>
<dbReference type="InterPro" id="IPR001680">
    <property type="entry name" value="WD40_rpt"/>
</dbReference>
<keyword evidence="8" id="KW-1185">Reference proteome</keyword>
<dbReference type="GO" id="GO:0034511">
    <property type="term" value="F:U3 snoRNA binding"/>
    <property type="evidence" value="ECO:0007669"/>
    <property type="project" value="InterPro"/>
</dbReference>
<name>A0A8E0VN51_9TREM</name>
<dbReference type="InterPro" id="IPR015943">
    <property type="entry name" value="WD40/YVTN_repeat-like_dom_sf"/>
</dbReference>
<feature type="repeat" description="WD" evidence="5">
    <location>
        <begin position="124"/>
        <end position="165"/>
    </location>
</feature>
<feature type="repeat" description="WD" evidence="5">
    <location>
        <begin position="73"/>
        <end position="114"/>
    </location>
</feature>
<keyword evidence="4" id="KW-0539">Nucleus</keyword>
<gene>
    <name evidence="7" type="ORF">FBUS_03701</name>
</gene>
<protein>
    <submittedName>
        <fullName evidence="7">U3 small nucleolar RNA-interacting protein 2</fullName>
    </submittedName>
</protein>
<evidence type="ECO:0000256" key="2">
    <source>
        <dbReference type="ARBA" id="ARBA00022574"/>
    </source>
</evidence>
<dbReference type="SMART" id="SM00320">
    <property type="entry name" value="WD40"/>
    <property type="match status" value="4"/>
</dbReference>
<evidence type="ECO:0000256" key="6">
    <source>
        <dbReference type="SAM" id="Phobius"/>
    </source>
</evidence>
<dbReference type="PROSITE" id="PS50082">
    <property type="entry name" value="WD_REPEATS_2"/>
    <property type="match status" value="2"/>
</dbReference>
<keyword evidence="6" id="KW-0812">Transmembrane</keyword>
<dbReference type="InterPro" id="IPR036322">
    <property type="entry name" value="WD40_repeat_dom_sf"/>
</dbReference>
<evidence type="ECO:0000256" key="4">
    <source>
        <dbReference type="ARBA" id="ARBA00023242"/>
    </source>
</evidence>
<dbReference type="OrthoDB" id="189968at2759"/>
<dbReference type="PANTHER" id="PTHR19865">
    <property type="entry name" value="U3 SMALL NUCLEOLAR RNA INTERACTING PROTEIN 2"/>
    <property type="match status" value="1"/>
</dbReference>
<accession>A0A8E0VN51</accession>
<sequence length="429" mass="47259">MNVKYGSRKKQSLRQKKRVPLFCFNNVLVGSDDEKLESLSLRLREEALSAKGKFVVKVAEKCKPLHSDDVLCLKSHKRAVSCVCVSEDCSLLFSGGKDSNIIKWDIKTLEKLVVIRGGLRGSNYAYHTGPILSMAISSDSKYLASSSMDESVIIWDPASLKVLMKLKRHQAAVTVTVLTVLIACYLRLWPFVDTRICFSPLIAEVAARTNIEVLGLYGLTAERCVSCSGIGAPGICLWKVPEEVCVQYNTKDPLQSAVECVYAVNDEIFVGGSSSNKLYVWHSSRGSPVFTVSSAHPVPQRLTPGPEESQFRRPIANWVSAIAGLTGTDLIATGSTTGHVQLWRVVLPGQYHGEVMSGAEAQQSRTQIRLERLSGCSLSLMGFINSLAFTSDRRYLVVGLGQEHRLGKWEPRRPIDSAVCLVPLQLPFR</sequence>
<reference evidence="7" key="1">
    <citation type="submission" date="2019-05" db="EMBL/GenBank/DDBJ databases">
        <title>Annotation for the trematode Fasciolopsis buski.</title>
        <authorList>
            <person name="Choi Y.-J."/>
        </authorList>
    </citation>
    <scope>NUCLEOTIDE SEQUENCE</scope>
    <source>
        <strain evidence="7">HT</strain>
        <tissue evidence="7">Whole worm</tissue>
    </source>
</reference>
<dbReference type="Proteomes" id="UP000728185">
    <property type="component" value="Unassembled WGS sequence"/>
</dbReference>
<dbReference type="AlphaFoldDB" id="A0A8E0VN51"/>
<evidence type="ECO:0000256" key="5">
    <source>
        <dbReference type="PROSITE-ProRule" id="PRU00221"/>
    </source>
</evidence>
<comment type="caution">
    <text evidence="7">The sequence shown here is derived from an EMBL/GenBank/DDBJ whole genome shotgun (WGS) entry which is preliminary data.</text>
</comment>
<keyword evidence="2 5" id="KW-0853">WD repeat</keyword>
<keyword evidence="6" id="KW-0472">Membrane</keyword>
<dbReference type="InterPro" id="IPR039241">
    <property type="entry name" value="Rrp9-like"/>
</dbReference>
<keyword evidence="6" id="KW-1133">Transmembrane helix</keyword>
<feature type="transmembrane region" description="Helical" evidence="6">
    <location>
        <begin position="171"/>
        <end position="192"/>
    </location>
</feature>
<dbReference type="EMBL" id="LUCM01001680">
    <property type="protein sequence ID" value="KAA0198513.1"/>
    <property type="molecule type" value="Genomic_DNA"/>
</dbReference>
<evidence type="ECO:0000256" key="1">
    <source>
        <dbReference type="ARBA" id="ARBA00004123"/>
    </source>
</evidence>
<dbReference type="SUPFAM" id="SSF50978">
    <property type="entry name" value="WD40 repeat-like"/>
    <property type="match status" value="1"/>
</dbReference>
<organism evidence="7 8">
    <name type="scientific">Fasciolopsis buskii</name>
    <dbReference type="NCBI Taxonomy" id="27845"/>
    <lineage>
        <taxon>Eukaryota</taxon>
        <taxon>Metazoa</taxon>
        <taxon>Spiralia</taxon>
        <taxon>Lophotrochozoa</taxon>
        <taxon>Platyhelminthes</taxon>
        <taxon>Trematoda</taxon>
        <taxon>Digenea</taxon>
        <taxon>Plagiorchiida</taxon>
        <taxon>Echinostomata</taxon>
        <taxon>Echinostomatoidea</taxon>
        <taxon>Fasciolidae</taxon>
        <taxon>Fasciolopsis</taxon>
    </lineage>
</organism>
<dbReference type="Pfam" id="PF00400">
    <property type="entry name" value="WD40"/>
    <property type="match status" value="2"/>
</dbReference>
<comment type="subcellular location">
    <subcellularLocation>
        <location evidence="1">Nucleus</location>
    </subcellularLocation>
</comment>
<dbReference type="GO" id="GO:0032040">
    <property type="term" value="C:small-subunit processome"/>
    <property type="evidence" value="ECO:0007669"/>
    <property type="project" value="TreeGrafter"/>
</dbReference>
<evidence type="ECO:0000313" key="7">
    <source>
        <dbReference type="EMBL" id="KAA0198513.1"/>
    </source>
</evidence>
<keyword evidence="3" id="KW-0677">Repeat</keyword>
<dbReference type="PANTHER" id="PTHR19865:SF0">
    <property type="entry name" value="U3 SMALL NUCLEOLAR RNA-INTERACTING PROTEIN 2"/>
    <property type="match status" value="1"/>
</dbReference>
<dbReference type="PROSITE" id="PS50294">
    <property type="entry name" value="WD_REPEATS_REGION"/>
    <property type="match status" value="2"/>
</dbReference>
<evidence type="ECO:0000256" key="3">
    <source>
        <dbReference type="ARBA" id="ARBA00022737"/>
    </source>
</evidence>
<dbReference type="Gene3D" id="2.130.10.10">
    <property type="entry name" value="YVTN repeat-like/Quinoprotein amine dehydrogenase"/>
    <property type="match status" value="1"/>
</dbReference>
<evidence type="ECO:0000313" key="8">
    <source>
        <dbReference type="Proteomes" id="UP000728185"/>
    </source>
</evidence>